<dbReference type="InterPro" id="IPR050266">
    <property type="entry name" value="AB_hydrolase_sf"/>
</dbReference>
<dbReference type="Proteomes" id="UP000746471">
    <property type="component" value="Unassembled WGS sequence"/>
</dbReference>
<dbReference type="EMBL" id="JAHBCL010000032">
    <property type="protein sequence ID" value="MBS7528148.1"/>
    <property type="molecule type" value="Genomic_DNA"/>
</dbReference>
<keyword evidence="3" id="KW-1185">Reference proteome</keyword>
<dbReference type="Pfam" id="PF00561">
    <property type="entry name" value="Abhydrolase_1"/>
    <property type="match status" value="1"/>
</dbReference>
<evidence type="ECO:0000313" key="3">
    <source>
        <dbReference type="Proteomes" id="UP000746471"/>
    </source>
</evidence>
<dbReference type="PRINTS" id="PR00111">
    <property type="entry name" value="ABHYDROLASE"/>
</dbReference>
<dbReference type="PANTHER" id="PTHR43798">
    <property type="entry name" value="MONOACYLGLYCEROL LIPASE"/>
    <property type="match status" value="1"/>
</dbReference>
<evidence type="ECO:0000259" key="1">
    <source>
        <dbReference type="Pfam" id="PF00561"/>
    </source>
</evidence>
<protein>
    <submittedName>
        <fullName evidence="2">Alpha/beta hydrolase</fullName>
    </submittedName>
</protein>
<keyword evidence="2" id="KW-0378">Hydrolase</keyword>
<dbReference type="GO" id="GO:0016787">
    <property type="term" value="F:hydrolase activity"/>
    <property type="evidence" value="ECO:0007669"/>
    <property type="project" value="UniProtKB-KW"/>
</dbReference>
<evidence type="ECO:0000313" key="2">
    <source>
        <dbReference type="EMBL" id="MBS7528148.1"/>
    </source>
</evidence>
<dbReference type="SUPFAM" id="SSF53474">
    <property type="entry name" value="alpha/beta-Hydrolases"/>
    <property type="match status" value="1"/>
</dbReference>
<feature type="domain" description="AB hydrolase-1" evidence="1">
    <location>
        <begin position="22"/>
        <end position="253"/>
    </location>
</feature>
<dbReference type="RefSeq" id="WP_213238005.1">
    <property type="nucleotide sequence ID" value="NZ_JAHBCL010000032.1"/>
</dbReference>
<dbReference type="InterPro" id="IPR029058">
    <property type="entry name" value="AB_hydrolase_fold"/>
</dbReference>
<dbReference type="InterPro" id="IPR000073">
    <property type="entry name" value="AB_hydrolase_1"/>
</dbReference>
<accession>A0ABS5PSL6</accession>
<sequence>MPYLTFEGKKVYFEKHGEGEQTLMFLNGIMMSTASWQAFVDYFSKRYTLVLIDFFDQGKSEYLEGASYTQDLQVSLVAHAIEALSLQRVLLVGISYGGEVAMKVAARHGSALEGLVLANTTAYTDPQLKTIGDSWNYAASTRDGSIFFKATIPPIYSATFYEAKLDWLTAREKMFTENLTPAWYDGFTRLVDSAAKHNALEELAAITCPVLLIGADQDQITPLRCQRQLQSMLKDAKFAVIQGCGHASMYEKPTEFVALIDGFAQVMSTSFNIL</sequence>
<gene>
    <name evidence="2" type="ORF">KHM83_15785</name>
</gene>
<organism evidence="2 3">
    <name type="scientific">Fusibacter paucivorans</name>
    <dbReference type="NCBI Taxonomy" id="76009"/>
    <lineage>
        <taxon>Bacteria</taxon>
        <taxon>Bacillati</taxon>
        <taxon>Bacillota</taxon>
        <taxon>Clostridia</taxon>
        <taxon>Eubacteriales</taxon>
        <taxon>Eubacteriales Family XII. Incertae Sedis</taxon>
        <taxon>Fusibacter</taxon>
    </lineage>
</organism>
<name>A0ABS5PSL6_9FIRM</name>
<dbReference type="Gene3D" id="3.40.50.1820">
    <property type="entry name" value="alpha/beta hydrolase"/>
    <property type="match status" value="1"/>
</dbReference>
<comment type="caution">
    <text evidence="2">The sequence shown here is derived from an EMBL/GenBank/DDBJ whole genome shotgun (WGS) entry which is preliminary data.</text>
</comment>
<proteinExistence type="predicted"/>
<reference evidence="2 3" key="1">
    <citation type="submission" date="2021-05" db="EMBL/GenBank/DDBJ databases">
        <title>Fusibacter ferrireducens sp. nov., an anaerobic, sulfur- and Fe-reducing bacterium isolated from the mangrove sediment.</title>
        <authorList>
            <person name="Qiu D."/>
        </authorList>
    </citation>
    <scope>NUCLEOTIDE SEQUENCE [LARGE SCALE GENOMIC DNA]</scope>
    <source>
        <strain evidence="2 3">DSM 12116</strain>
    </source>
</reference>